<feature type="domain" description="BBC1/AIM3 cysteine proteinase-fold" evidence="2">
    <location>
        <begin position="104"/>
        <end position="289"/>
    </location>
</feature>
<dbReference type="AlphaFoldDB" id="A0A0G2HV39"/>
<feature type="compositionally biased region" description="Low complexity" evidence="1">
    <location>
        <begin position="88"/>
        <end position="97"/>
    </location>
</feature>
<proteinExistence type="predicted"/>
<dbReference type="EMBL" id="LCZI01001214">
    <property type="protein sequence ID" value="KKZ61918.1"/>
    <property type="molecule type" value="Genomic_DNA"/>
</dbReference>
<dbReference type="Gene3D" id="3.90.1720.60">
    <property type="match status" value="1"/>
</dbReference>
<name>A0A0G2HV39_9EURO</name>
<evidence type="ECO:0000259" key="2">
    <source>
        <dbReference type="Pfam" id="PF25459"/>
    </source>
</evidence>
<sequence>MPPTFPYPALRELPTPILRTTYEWECIDSLSPFAPGSRDWTLICAVQWDIGDRRSVTKVRVRWNSADICGTVRGEQKVVVLPGGSGSDNNNNNNNNNDNDHAKDKDKNEKLSDAQLQLAARRYGPHIVSYCRERVGKREGDGECWTLAAHALKAAGRAAEMAGYEAPMQSVGRSHGVCVLEWEAGGGMPVEGILGLAGVAAGDVLEVEDGHFRTVREVLGGLGRGGEENVRAYRHTAVVVGVGKGEVVEVVEQNAKVKGVVVEGEYDLRELVEGIVKVYRPVGRSQMVEGLERGGGVDVGLEGVCSSW</sequence>
<reference evidence="4" key="1">
    <citation type="journal article" date="2015" name="PLoS Genet.">
        <title>The dynamic genome and transcriptome of the human fungal pathogen Blastomyces and close relative Emmonsia.</title>
        <authorList>
            <person name="Munoz J.F."/>
            <person name="Gauthier G.M."/>
            <person name="Desjardins C.A."/>
            <person name="Gallo J.E."/>
            <person name="Holder J."/>
            <person name="Sullivan T.D."/>
            <person name="Marty A.J."/>
            <person name="Carmen J.C."/>
            <person name="Chen Z."/>
            <person name="Ding L."/>
            <person name="Gujja S."/>
            <person name="Magrini V."/>
            <person name="Misas E."/>
            <person name="Mitreva M."/>
            <person name="Priest M."/>
            <person name="Saif S."/>
            <person name="Whiston E.A."/>
            <person name="Young S."/>
            <person name="Zeng Q."/>
            <person name="Goldman W.E."/>
            <person name="Mardis E.R."/>
            <person name="Taylor J.W."/>
            <person name="McEwen J.G."/>
            <person name="Clay O.K."/>
            <person name="Klein B.S."/>
            <person name="Cuomo C.A."/>
        </authorList>
    </citation>
    <scope>NUCLEOTIDE SEQUENCE [LARGE SCALE GENOMIC DNA]</scope>
    <source>
        <strain evidence="4">UAMH 3008</strain>
    </source>
</reference>
<accession>A0A0G2HV39</accession>
<protein>
    <recommendedName>
        <fullName evidence="2">BBC1/AIM3 cysteine proteinase-fold domain-containing protein</fullName>
    </recommendedName>
</protein>
<comment type="caution">
    <text evidence="3">The sequence shown here is derived from an EMBL/GenBank/DDBJ whole genome shotgun (WGS) entry which is preliminary data.</text>
</comment>
<dbReference type="InterPro" id="IPR057402">
    <property type="entry name" value="AIM3_BBC1_C"/>
</dbReference>
<feature type="compositionally biased region" description="Basic and acidic residues" evidence="1">
    <location>
        <begin position="98"/>
        <end position="110"/>
    </location>
</feature>
<dbReference type="VEuPathDB" id="FungiDB:EMCG_00480"/>
<evidence type="ECO:0000256" key="1">
    <source>
        <dbReference type="SAM" id="MobiDB-lite"/>
    </source>
</evidence>
<evidence type="ECO:0000313" key="3">
    <source>
        <dbReference type="EMBL" id="KKZ61918.1"/>
    </source>
</evidence>
<evidence type="ECO:0000313" key="4">
    <source>
        <dbReference type="Proteomes" id="UP000034164"/>
    </source>
</evidence>
<dbReference type="Pfam" id="PF25459">
    <property type="entry name" value="AIM3_BBC1_C"/>
    <property type="match status" value="1"/>
</dbReference>
<dbReference type="OrthoDB" id="4188635at2759"/>
<gene>
    <name evidence="3" type="ORF">EMCG_00480</name>
</gene>
<dbReference type="Proteomes" id="UP000034164">
    <property type="component" value="Unassembled WGS sequence"/>
</dbReference>
<feature type="region of interest" description="Disordered" evidence="1">
    <location>
        <begin position="81"/>
        <end position="110"/>
    </location>
</feature>
<organism evidence="3 4">
    <name type="scientific">[Emmonsia] crescens</name>
    <dbReference type="NCBI Taxonomy" id="73230"/>
    <lineage>
        <taxon>Eukaryota</taxon>
        <taxon>Fungi</taxon>
        <taxon>Dikarya</taxon>
        <taxon>Ascomycota</taxon>
        <taxon>Pezizomycotina</taxon>
        <taxon>Eurotiomycetes</taxon>
        <taxon>Eurotiomycetidae</taxon>
        <taxon>Onygenales</taxon>
        <taxon>Ajellomycetaceae</taxon>
        <taxon>Emergomyces</taxon>
    </lineage>
</organism>